<evidence type="ECO:0000313" key="3">
    <source>
        <dbReference type="EMBL" id="CAH1774861.1"/>
    </source>
</evidence>
<dbReference type="GO" id="GO:0005737">
    <property type="term" value="C:cytoplasm"/>
    <property type="evidence" value="ECO:0007669"/>
    <property type="project" value="TreeGrafter"/>
</dbReference>
<dbReference type="PANTHER" id="PTHR10411">
    <property type="entry name" value="GROWTH ARREST AND DNA DAMAGE-INDUCIBLE PROTEIN GADD45"/>
    <property type="match status" value="1"/>
</dbReference>
<keyword evidence="4" id="KW-1185">Reference proteome</keyword>
<dbReference type="EMBL" id="CAIIXF020000001">
    <property type="protein sequence ID" value="CAH1774861.1"/>
    <property type="molecule type" value="Genomic_DNA"/>
</dbReference>
<dbReference type="PANTHER" id="PTHR10411:SF8">
    <property type="entry name" value="FI09246P"/>
    <property type="match status" value="1"/>
</dbReference>
<evidence type="ECO:0000259" key="2">
    <source>
        <dbReference type="Pfam" id="PF01248"/>
    </source>
</evidence>
<feature type="domain" description="Ribosomal protein eL8/eL30/eS12/Gadd45" evidence="2">
    <location>
        <begin position="52"/>
        <end position="136"/>
    </location>
</feature>
<name>A0A8S4N2C5_OWEFU</name>
<dbReference type="Pfam" id="PF01248">
    <property type="entry name" value="Ribosomal_L7Ae"/>
    <property type="match status" value="1"/>
</dbReference>
<dbReference type="InterPro" id="IPR004038">
    <property type="entry name" value="Ribosomal_eL8/eL30/eS12/Gad45"/>
</dbReference>
<sequence length="185" mass="21075">MYRKLNIMRMNSMDSMGSACSTCSPCIDTESQNVFDMDFTKINRDTMDIGASLKETLKSAHETGRTTCGVYECAQVLETNPDNIMMCLLPSSSDDDDVTMHIHFTLIEAFCWENDIRLMRVDSAEKLSKILGKTKNDNERPTRTEDFNCVLVEYPTSETSEFEEDMAEYYKKTCHMNPSPIIALP</sequence>
<dbReference type="GO" id="GO:0005634">
    <property type="term" value="C:nucleus"/>
    <property type="evidence" value="ECO:0007669"/>
    <property type="project" value="InterPro"/>
</dbReference>
<comment type="similarity">
    <text evidence="1">Belongs to the GADD45 family.</text>
</comment>
<proteinExistence type="inferred from homology"/>
<comment type="caution">
    <text evidence="3">The sequence shown here is derived from an EMBL/GenBank/DDBJ whole genome shotgun (WGS) entry which is preliminary data.</text>
</comment>
<dbReference type="GO" id="GO:0051726">
    <property type="term" value="P:regulation of cell cycle"/>
    <property type="evidence" value="ECO:0007669"/>
    <property type="project" value="InterPro"/>
</dbReference>
<dbReference type="InterPro" id="IPR024824">
    <property type="entry name" value="GADD45"/>
</dbReference>
<dbReference type="Proteomes" id="UP000749559">
    <property type="component" value="Unassembled WGS sequence"/>
</dbReference>
<organism evidence="3 4">
    <name type="scientific">Owenia fusiformis</name>
    <name type="common">Polychaete worm</name>
    <dbReference type="NCBI Taxonomy" id="6347"/>
    <lineage>
        <taxon>Eukaryota</taxon>
        <taxon>Metazoa</taxon>
        <taxon>Spiralia</taxon>
        <taxon>Lophotrochozoa</taxon>
        <taxon>Annelida</taxon>
        <taxon>Polychaeta</taxon>
        <taxon>Sedentaria</taxon>
        <taxon>Canalipalpata</taxon>
        <taxon>Sabellida</taxon>
        <taxon>Oweniida</taxon>
        <taxon>Oweniidae</taxon>
        <taxon>Owenia</taxon>
    </lineage>
</organism>
<dbReference type="AlphaFoldDB" id="A0A8S4N2C5"/>
<reference evidence="3" key="1">
    <citation type="submission" date="2022-03" db="EMBL/GenBank/DDBJ databases">
        <authorList>
            <person name="Martin C."/>
        </authorList>
    </citation>
    <scope>NUCLEOTIDE SEQUENCE</scope>
</reference>
<evidence type="ECO:0000256" key="1">
    <source>
        <dbReference type="ARBA" id="ARBA00007361"/>
    </source>
</evidence>
<dbReference type="OrthoDB" id="5976967at2759"/>
<dbReference type="InterPro" id="IPR029064">
    <property type="entry name" value="Ribosomal_eL30-like_sf"/>
</dbReference>
<accession>A0A8S4N2C5</accession>
<evidence type="ECO:0000313" key="4">
    <source>
        <dbReference type="Proteomes" id="UP000749559"/>
    </source>
</evidence>
<dbReference type="Gene3D" id="3.30.1330.30">
    <property type="match status" value="1"/>
</dbReference>
<dbReference type="SUPFAM" id="SSF55315">
    <property type="entry name" value="L30e-like"/>
    <property type="match status" value="1"/>
</dbReference>
<protein>
    <recommendedName>
        <fullName evidence="2">Ribosomal protein eL8/eL30/eS12/Gadd45 domain-containing protein</fullName>
    </recommendedName>
</protein>
<gene>
    <name evidence="3" type="ORF">OFUS_LOCUS2235</name>
</gene>